<proteinExistence type="predicted"/>
<dbReference type="PROSITE" id="PS50157">
    <property type="entry name" value="ZINC_FINGER_C2H2_2"/>
    <property type="match status" value="2"/>
</dbReference>
<dbReference type="InterPro" id="IPR013087">
    <property type="entry name" value="Znf_C2H2_type"/>
</dbReference>
<keyword evidence="1" id="KW-0479">Metal-binding</keyword>
<dbReference type="STRING" id="60172.A0A1V6RJC2"/>
<feature type="domain" description="C2H2-type" evidence="2">
    <location>
        <begin position="137"/>
        <end position="168"/>
    </location>
</feature>
<keyword evidence="1" id="KW-0862">Zinc</keyword>
<accession>A0A1V6RJC2</accession>
<comment type="caution">
    <text evidence="3">The sequence shown here is derived from an EMBL/GenBank/DDBJ whole genome shotgun (WGS) entry which is preliminary data.</text>
</comment>
<name>A0A1V6RJC2_9EURO</name>
<evidence type="ECO:0000256" key="1">
    <source>
        <dbReference type="PROSITE-ProRule" id="PRU00042"/>
    </source>
</evidence>
<keyword evidence="4" id="KW-1185">Reference proteome</keyword>
<evidence type="ECO:0000313" key="4">
    <source>
        <dbReference type="Proteomes" id="UP000191612"/>
    </source>
</evidence>
<dbReference type="GO" id="GO:0008270">
    <property type="term" value="F:zinc ion binding"/>
    <property type="evidence" value="ECO:0007669"/>
    <property type="project" value="UniProtKB-KW"/>
</dbReference>
<feature type="domain" description="C2H2-type" evidence="2">
    <location>
        <begin position="167"/>
        <end position="195"/>
    </location>
</feature>
<evidence type="ECO:0000259" key="2">
    <source>
        <dbReference type="PROSITE" id="PS50157"/>
    </source>
</evidence>
<dbReference type="EMBL" id="MDYO01000004">
    <property type="protein sequence ID" value="OQE01529.1"/>
    <property type="molecule type" value="Genomic_DNA"/>
</dbReference>
<dbReference type="SUPFAM" id="SSF57667">
    <property type="entry name" value="beta-beta-alpha zinc fingers"/>
    <property type="match status" value="1"/>
</dbReference>
<gene>
    <name evidence="3" type="ORF">PENSOL_c004G03122</name>
</gene>
<organism evidence="3 4">
    <name type="scientific">Penicillium solitum</name>
    <dbReference type="NCBI Taxonomy" id="60172"/>
    <lineage>
        <taxon>Eukaryota</taxon>
        <taxon>Fungi</taxon>
        <taxon>Dikarya</taxon>
        <taxon>Ascomycota</taxon>
        <taxon>Pezizomycotina</taxon>
        <taxon>Eurotiomycetes</taxon>
        <taxon>Eurotiomycetidae</taxon>
        <taxon>Eurotiales</taxon>
        <taxon>Aspergillaceae</taxon>
        <taxon>Penicillium</taxon>
    </lineage>
</organism>
<keyword evidence="1" id="KW-0863">Zinc-finger</keyword>
<sequence length="196" mass="21765">MPWSPHNMGPYTFGFVPQQEESTPGSIYPQPALVRPGDASTWSSSPWVCYYPDYVNRNNSQYLVVNNGTNDAQTVSAASFGPANHTTNTTPLVAPFTQEPNWQEPLEPEVIGNGVNSDENSDVDHQGREQDTQDTVIQCTRSGCTSTFTVKGSLTRHLNEKHHPGAFPCKICKRRLKRKVNLKNHMLSIHGVQVEA</sequence>
<dbReference type="SMART" id="SM00355">
    <property type="entry name" value="ZnF_C2H2"/>
    <property type="match status" value="2"/>
</dbReference>
<dbReference type="InterPro" id="IPR036236">
    <property type="entry name" value="Znf_C2H2_sf"/>
</dbReference>
<dbReference type="Pfam" id="PF00096">
    <property type="entry name" value="zf-C2H2"/>
    <property type="match status" value="1"/>
</dbReference>
<dbReference type="PROSITE" id="PS00028">
    <property type="entry name" value="ZINC_FINGER_C2H2_1"/>
    <property type="match status" value="2"/>
</dbReference>
<evidence type="ECO:0000313" key="3">
    <source>
        <dbReference type="EMBL" id="OQE01529.1"/>
    </source>
</evidence>
<dbReference type="Gene3D" id="3.30.160.60">
    <property type="entry name" value="Classic Zinc Finger"/>
    <property type="match status" value="1"/>
</dbReference>
<reference evidence="4" key="1">
    <citation type="journal article" date="2017" name="Nat. Microbiol.">
        <title>Global analysis of biosynthetic gene clusters reveals vast potential of secondary metabolite production in Penicillium species.</title>
        <authorList>
            <person name="Nielsen J.C."/>
            <person name="Grijseels S."/>
            <person name="Prigent S."/>
            <person name="Ji B."/>
            <person name="Dainat J."/>
            <person name="Nielsen K.F."/>
            <person name="Frisvad J.C."/>
            <person name="Workman M."/>
            <person name="Nielsen J."/>
        </authorList>
    </citation>
    <scope>NUCLEOTIDE SEQUENCE [LARGE SCALE GENOMIC DNA]</scope>
    <source>
        <strain evidence="4">IBT 29525</strain>
    </source>
</reference>
<dbReference type="Proteomes" id="UP000191612">
    <property type="component" value="Unassembled WGS sequence"/>
</dbReference>
<protein>
    <recommendedName>
        <fullName evidence="2">C2H2-type domain-containing protein</fullName>
    </recommendedName>
</protein>
<dbReference type="AlphaFoldDB" id="A0A1V6RJC2"/>